<evidence type="ECO:0000313" key="8">
    <source>
        <dbReference type="Proteomes" id="UP001158067"/>
    </source>
</evidence>
<dbReference type="SUPFAM" id="SSF55174">
    <property type="entry name" value="Alpha-L RNA-binding motif"/>
    <property type="match status" value="1"/>
</dbReference>
<evidence type="ECO:0000256" key="1">
    <source>
        <dbReference type="ARBA" id="ARBA00010876"/>
    </source>
</evidence>
<name>A0ABY1QLP3_9BACT</name>
<dbReference type="Pfam" id="PF00849">
    <property type="entry name" value="PseudoU_synth_2"/>
    <property type="match status" value="1"/>
</dbReference>
<dbReference type="InterPro" id="IPR006225">
    <property type="entry name" value="PsdUridine_synth_RluC/D"/>
</dbReference>
<evidence type="ECO:0000256" key="4">
    <source>
        <dbReference type="RuleBase" id="RU362028"/>
    </source>
</evidence>
<proteinExistence type="inferred from homology"/>
<dbReference type="InterPro" id="IPR006145">
    <property type="entry name" value="PsdUridine_synth_RsuA/RluA"/>
</dbReference>
<sequence length="388" mass="42590">MNEPEDPTSIPEVSSKHGQLPAKPLESSVEYDGQAIRQFVVPESADKIRIDLFLTQCCDGYSRSQIRLAVQEDGGEVDGRIVRPSFKVRAGQTVRFRLPLPIADDTVPENIPLDILYEDDGLVVINKPAGMVVHPARGNWTGTLTSALAFRFQSLSDVGGPTRPGIVHRLDRDTSGVIAVAKNNAVHLHLAAQWHDRKVTKQYIAITAGRLDRDRDWIHNPIGRHPYQRDKMAIRENHESSKAASTFYEVLSRHGRVTQVKVSPKTGRTHQIRVHMAHIGCPILCDRLYAGHSTLTRSGLARAAGIELPSQVSTANLKPPVNSSAPASLDSAAKSSEAETPILDRQALHAHKLTFVNPQSGTEMTFEAPIPADLKRVIELLSDSPNQA</sequence>
<keyword evidence="3" id="KW-0694">RNA-binding</keyword>
<dbReference type="SUPFAM" id="SSF55120">
    <property type="entry name" value="Pseudouridine synthase"/>
    <property type="match status" value="1"/>
</dbReference>
<dbReference type="PANTHER" id="PTHR21600">
    <property type="entry name" value="MITOCHONDRIAL RNA PSEUDOURIDINE SYNTHASE"/>
    <property type="match status" value="1"/>
</dbReference>
<feature type="region of interest" description="Disordered" evidence="5">
    <location>
        <begin position="1"/>
        <end position="25"/>
    </location>
</feature>
<comment type="similarity">
    <text evidence="1 4">Belongs to the pseudouridine synthase RluA family.</text>
</comment>
<evidence type="ECO:0000256" key="3">
    <source>
        <dbReference type="PROSITE-ProRule" id="PRU00182"/>
    </source>
</evidence>
<keyword evidence="2 4" id="KW-0413">Isomerase</keyword>
<evidence type="ECO:0000313" key="7">
    <source>
        <dbReference type="EMBL" id="SMP74956.1"/>
    </source>
</evidence>
<dbReference type="EMBL" id="FXUG01000018">
    <property type="protein sequence ID" value="SMP74956.1"/>
    <property type="molecule type" value="Genomic_DNA"/>
</dbReference>
<dbReference type="Gene3D" id="3.30.2350.10">
    <property type="entry name" value="Pseudouridine synthase"/>
    <property type="match status" value="1"/>
</dbReference>
<feature type="domain" description="Pseudouridine synthase RsuA/RluA-like" evidence="6">
    <location>
        <begin position="122"/>
        <end position="278"/>
    </location>
</feature>
<dbReference type="NCBIfam" id="TIGR00005">
    <property type="entry name" value="rluA_subfam"/>
    <property type="match status" value="1"/>
</dbReference>
<feature type="compositionally biased region" description="Polar residues" evidence="5">
    <location>
        <begin position="315"/>
        <end position="326"/>
    </location>
</feature>
<dbReference type="PANTHER" id="PTHR21600:SF44">
    <property type="entry name" value="RIBOSOMAL LARGE SUBUNIT PSEUDOURIDINE SYNTHASE D"/>
    <property type="match status" value="1"/>
</dbReference>
<feature type="region of interest" description="Disordered" evidence="5">
    <location>
        <begin position="315"/>
        <end position="339"/>
    </location>
</feature>
<dbReference type="Gene3D" id="3.10.290.10">
    <property type="entry name" value="RNA-binding S4 domain"/>
    <property type="match status" value="1"/>
</dbReference>
<comment type="catalytic activity">
    <reaction evidence="4">
        <text>a uridine in RNA = a pseudouridine in RNA</text>
        <dbReference type="Rhea" id="RHEA:48348"/>
        <dbReference type="Rhea" id="RHEA-COMP:12068"/>
        <dbReference type="Rhea" id="RHEA-COMP:12069"/>
        <dbReference type="ChEBI" id="CHEBI:65314"/>
        <dbReference type="ChEBI" id="CHEBI:65315"/>
    </reaction>
</comment>
<dbReference type="Proteomes" id="UP001158067">
    <property type="component" value="Unassembled WGS sequence"/>
</dbReference>
<dbReference type="InterPro" id="IPR050188">
    <property type="entry name" value="RluA_PseudoU_synthase"/>
</dbReference>
<reference evidence="7 8" key="1">
    <citation type="submission" date="2017-05" db="EMBL/GenBank/DDBJ databases">
        <authorList>
            <person name="Varghese N."/>
            <person name="Submissions S."/>
        </authorList>
    </citation>
    <scope>NUCLEOTIDE SEQUENCE [LARGE SCALE GENOMIC DNA]</scope>
    <source>
        <strain evidence="7 8">DSM 25457</strain>
    </source>
</reference>
<evidence type="ECO:0000259" key="6">
    <source>
        <dbReference type="Pfam" id="PF00849"/>
    </source>
</evidence>
<dbReference type="InterPro" id="IPR036986">
    <property type="entry name" value="S4_RNA-bd_sf"/>
</dbReference>
<dbReference type="EC" id="5.4.99.-" evidence="4"/>
<comment type="function">
    <text evidence="4">Responsible for synthesis of pseudouridine from uracil.</text>
</comment>
<dbReference type="CDD" id="cd02869">
    <property type="entry name" value="PseudoU_synth_RluA_like"/>
    <property type="match status" value="1"/>
</dbReference>
<gene>
    <name evidence="7" type="ORF">SAMN06265222_11891</name>
</gene>
<accession>A0ABY1QLP3</accession>
<comment type="caution">
    <text evidence="7">The sequence shown here is derived from an EMBL/GenBank/DDBJ whole genome shotgun (WGS) entry which is preliminary data.</text>
</comment>
<dbReference type="InterPro" id="IPR020103">
    <property type="entry name" value="PsdUridine_synth_cat_dom_sf"/>
</dbReference>
<dbReference type="PROSITE" id="PS50889">
    <property type="entry name" value="S4"/>
    <property type="match status" value="1"/>
</dbReference>
<keyword evidence="8" id="KW-1185">Reference proteome</keyword>
<evidence type="ECO:0000256" key="2">
    <source>
        <dbReference type="ARBA" id="ARBA00023235"/>
    </source>
</evidence>
<protein>
    <recommendedName>
        <fullName evidence="4">Pseudouridine synthase</fullName>
        <ecNumber evidence="4">5.4.99.-</ecNumber>
    </recommendedName>
</protein>
<organism evidence="7 8">
    <name type="scientific">Neorhodopirellula lusitana</name>
    <dbReference type="NCBI Taxonomy" id="445327"/>
    <lineage>
        <taxon>Bacteria</taxon>
        <taxon>Pseudomonadati</taxon>
        <taxon>Planctomycetota</taxon>
        <taxon>Planctomycetia</taxon>
        <taxon>Pirellulales</taxon>
        <taxon>Pirellulaceae</taxon>
        <taxon>Neorhodopirellula</taxon>
    </lineage>
</organism>
<evidence type="ECO:0000256" key="5">
    <source>
        <dbReference type="SAM" id="MobiDB-lite"/>
    </source>
</evidence>